<evidence type="ECO:0000313" key="1">
    <source>
        <dbReference type="EMBL" id="SHE30586.1"/>
    </source>
</evidence>
<evidence type="ECO:0000313" key="2">
    <source>
        <dbReference type="Proteomes" id="UP000184462"/>
    </source>
</evidence>
<gene>
    <name evidence="1" type="ORF">SAMN05444278_101115</name>
</gene>
<dbReference type="AlphaFoldDB" id="A0A1M4SEG5"/>
<dbReference type="Gene3D" id="3.40.30.10">
    <property type="entry name" value="Glutaredoxin"/>
    <property type="match status" value="1"/>
</dbReference>
<evidence type="ECO:0008006" key="3">
    <source>
        <dbReference type="Google" id="ProtNLM"/>
    </source>
</evidence>
<sequence>MGVISTNNSEITLYIHTDNRLAKQSIAVAEASKAITKVVNLNEVQLTETQWADLADLLNVKVHELVNFNHDIITSKLGKNIDVEPNQLLKLLSQNQAVLKHGIAVRGEHALFITQINDLMQLQESDSGDVKIP</sequence>
<name>A0A1M4SEG5_9FLAO</name>
<keyword evidence="2" id="KW-1185">Reference proteome</keyword>
<organism evidence="1 2">
    <name type="scientific">Psychroflexus salarius</name>
    <dbReference type="NCBI Taxonomy" id="1155689"/>
    <lineage>
        <taxon>Bacteria</taxon>
        <taxon>Pseudomonadati</taxon>
        <taxon>Bacteroidota</taxon>
        <taxon>Flavobacteriia</taxon>
        <taxon>Flavobacteriales</taxon>
        <taxon>Flavobacteriaceae</taxon>
        <taxon>Psychroflexus</taxon>
    </lineage>
</organism>
<reference evidence="1 2" key="1">
    <citation type="submission" date="2016-11" db="EMBL/GenBank/DDBJ databases">
        <authorList>
            <person name="Jaros S."/>
            <person name="Januszkiewicz K."/>
            <person name="Wedrychowicz H."/>
        </authorList>
    </citation>
    <scope>NUCLEOTIDE SEQUENCE [LARGE SCALE GENOMIC DNA]</scope>
    <source>
        <strain evidence="1 2">DSM 25661</strain>
    </source>
</reference>
<proteinExistence type="predicted"/>
<accession>A0A1M4SEG5</accession>
<dbReference type="Proteomes" id="UP000184462">
    <property type="component" value="Unassembled WGS sequence"/>
</dbReference>
<protein>
    <recommendedName>
        <fullName evidence="3">Arsenate reductase, glutaredoxin family</fullName>
    </recommendedName>
</protein>
<dbReference type="STRING" id="1155689.SAMN05444278_101115"/>
<dbReference type="EMBL" id="FQTW01000001">
    <property type="protein sequence ID" value="SHE30586.1"/>
    <property type="molecule type" value="Genomic_DNA"/>
</dbReference>